<reference evidence="2 3" key="1">
    <citation type="submission" date="2017-08" db="EMBL/GenBank/DDBJ databases">
        <title>Acidophilic green algal genome provides insights into adaptation to an acidic environment.</title>
        <authorList>
            <person name="Hirooka S."/>
            <person name="Hirose Y."/>
            <person name="Kanesaki Y."/>
            <person name="Higuchi S."/>
            <person name="Fujiwara T."/>
            <person name="Onuma R."/>
            <person name="Era A."/>
            <person name="Ohbayashi R."/>
            <person name="Uzuka A."/>
            <person name="Nozaki H."/>
            <person name="Yoshikawa H."/>
            <person name="Miyagishima S.Y."/>
        </authorList>
    </citation>
    <scope>NUCLEOTIDE SEQUENCE [LARGE SCALE GENOMIC DNA]</scope>
    <source>
        <strain evidence="2 3">NIES-2499</strain>
    </source>
</reference>
<comment type="caution">
    <text evidence="2">The sequence shown here is derived from an EMBL/GenBank/DDBJ whole genome shotgun (WGS) entry which is preliminary data.</text>
</comment>
<evidence type="ECO:0000256" key="1">
    <source>
        <dbReference type="SAM" id="MobiDB-lite"/>
    </source>
</evidence>
<accession>A0A250WTB3</accession>
<protein>
    <submittedName>
        <fullName evidence="2">Uncharacterized protein</fullName>
    </submittedName>
</protein>
<keyword evidence="3" id="KW-1185">Reference proteome</keyword>
<feature type="compositionally biased region" description="Basic residues" evidence="1">
    <location>
        <begin position="1"/>
        <end position="13"/>
    </location>
</feature>
<dbReference type="Proteomes" id="UP000232323">
    <property type="component" value="Unassembled WGS sequence"/>
</dbReference>
<evidence type="ECO:0000313" key="2">
    <source>
        <dbReference type="EMBL" id="GAX74068.1"/>
    </source>
</evidence>
<feature type="region of interest" description="Disordered" evidence="1">
    <location>
        <begin position="1"/>
        <end position="22"/>
    </location>
</feature>
<sequence>MPSRGRVRGRVRGNGHSSHVSAPAAFNTDLMISDSSNPPSGLLGTPGADPLDILDREGLALAAPNLTPNTVNMIPAAIPEILPEITPVLPVVPVTPKTPAPPPRVTSLAPLAPLVIARTPQETEAILVAMQRRINALETFQAAHLVNPVMRPSWGTKWPTPGKMGVPLFKSAVSKPHILDNEVEGICAWLRAHHLPIPDHLPHFIEDYDVKDFVKSYFKSLPVDVPFIEEDFKTSLKIFVSGEGFQSSKGRVAAIQVKRKASEPVQPEQRDNKHVRELKTPPEKCPLWGYTKSLGPAEKALLSEYGASASFISSKLAKKFKFMIRQSSLKTVATAAGKDIVVEGTVKLDLQLGPAHFNARSS</sequence>
<dbReference type="AlphaFoldDB" id="A0A250WTB3"/>
<name>A0A250WTB3_9CHLO</name>
<dbReference type="EMBL" id="BEGY01000006">
    <property type="protein sequence ID" value="GAX74068.1"/>
    <property type="molecule type" value="Genomic_DNA"/>
</dbReference>
<proteinExistence type="predicted"/>
<gene>
    <name evidence="2" type="ORF">CEUSTIGMA_g1518.t1</name>
</gene>
<evidence type="ECO:0000313" key="3">
    <source>
        <dbReference type="Proteomes" id="UP000232323"/>
    </source>
</evidence>
<organism evidence="2 3">
    <name type="scientific">Chlamydomonas eustigma</name>
    <dbReference type="NCBI Taxonomy" id="1157962"/>
    <lineage>
        <taxon>Eukaryota</taxon>
        <taxon>Viridiplantae</taxon>
        <taxon>Chlorophyta</taxon>
        <taxon>core chlorophytes</taxon>
        <taxon>Chlorophyceae</taxon>
        <taxon>CS clade</taxon>
        <taxon>Chlamydomonadales</taxon>
        <taxon>Chlamydomonadaceae</taxon>
        <taxon>Chlamydomonas</taxon>
    </lineage>
</organism>